<gene>
    <name evidence="3" type="ORF">GC106_54210</name>
</gene>
<dbReference type="InterPro" id="IPR019692">
    <property type="entry name" value="CFP-6_PH"/>
</dbReference>
<keyword evidence="1" id="KW-0812">Transmembrane</keyword>
<name>A0ABX2FB86_9PSEU</name>
<dbReference type="RefSeq" id="WP_173137026.1">
    <property type="nucleotide sequence ID" value="NZ_CBCSGW010000011.1"/>
</dbReference>
<dbReference type="Pfam" id="PF10756">
    <property type="entry name" value="bPH_6"/>
    <property type="match status" value="1"/>
</dbReference>
<evidence type="ECO:0000313" key="3">
    <source>
        <dbReference type="EMBL" id="NRN68180.1"/>
    </source>
</evidence>
<keyword evidence="4" id="KW-1185">Reference proteome</keyword>
<sequence>MENDRVVYRVSVGLVSVLTAILLVVGALLLVALSLNDASAGVLIGMGAGWLVFTAFMLMLAVRPSTVVSGAGVQVRRAFDARTLPWARIADIQTEEVSGQSAAHLQVSGVALYDVDGQRVVLPYLHNKRLKPERFEAALNDLRRRWEAGR</sequence>
<feature type="domain" description="Low molecular weight protein antigen 6 PH" evidence="2">
    <location>
        <begin position="63"/>
        <end position="144"/>
    </location>
</feature>
<evidence type="ECO:0000256" key="1">
    <source>
        <dbReference type="SAM" id="Phobius"/>
    </source>
</evidence>
<keyword evidence="1" id="KW-1133">Transmembrane helix</keyword>
<feature type="transmembrane region" description="Helical" evidence="1">
    <location>
        <begin position="12"/>
        <end position="35"/>
    </location>
</feature>
<protein>
    <recommendedName>
        <fullName evidence="2">Low molecular weight protein antigen 6 PH domain-containing protein</fullName>
    </recommendedName>
</protein>
<dbReference type="Proteomes" id="UP000763557">
    <property type="component" value="Unassembled WGS sequence"/>
</dbReference>
<feature type="transmembrane region" description="Helical" evidence="1">
    <location>
        <begin position="41"/>
        <end position="62"/>
    </location>
</feature>
<dbReference type="EMBL" id="JAAATY010000018">
    <property type="protein sequence ID" value="NRN68180.1"/>
    <property type="molecule type" value="Genomic_DNA"/>
</dbReference>
<proteinExistence type="predicted"/>
<organism evidence="3 4">
    <name type="scientific">Kibdelosporangium persicum</name>
    <dbReference type="NCBI Taxonomy" id="2698649"/>
    <lineage>
        <taxon>Bacteria</taxon>
        <taxon>Bacillati</taxon>
        <taxon>Actinomycetota</taxon>
        <taxon>Actinomycetes</taxon>
        <taxon>Pseudonocardiales</taxon>
        <taxon>Pseudonocardiaceae</taxon>
        <taxon>Kibdelosporangium</taxon>
    </lineage>
</organism>
<accession>A0ABX2FB86</accession>
<comment type="caution">
    <text evidence="3">The sequence shown here is derived from an EMBL/GenBank/DDBJ whole genome shotgun (WGS) entry which is preliminary data.</text>
</comment>
<reference evidence="3 4" key="1">
    <citation type="submission" date="2020-01" db="EMBL/GenBank/DDBJ databases">
        <title>Kibdelosporangium persica a novel Actinomycetes from a hot desert in Iran.</title>
        <authorList>
            <person name="Safaei N."/>
            <person name="Zaburannyi N."/>
            <person name="Mueller R."/>
            <person name="Wink J."/>
        </authorList>
    </citation>
    <scope>NUCLEOTIDE SEQUENCE [LARGE SCALE GENOMIC DNA]</scope>
    <source>
        <strain evidence="3 4">4NS15</strain>
    </source>
</reference>
<keyword evidence="1" id="KW-0472">Membrane</keyword>
<evidence type="ECO:0000259" key="2">
    <source>
        <dbReference type="Pfam" id="PF10756"/>
    </source>
</evidence>
<evidence type="ECO:0000313" key="4">
    <source>
        <dbReference type="Proteomes" id="UP000763557"/>
    </source>
</evidence>